<sequence length="295" mass="33305">MNWERVHIFLEVARVGQISRASRKLKLDHSTVARQITALETNIGARLLERSRSGCQLTSAGKTLLAAAERAESEFLRVNSEIGAAGDEICGTVRVGTPEGFGNYYLADRLGMLASRHPRLLIQLVPLPRTFSLARREADVAIALDRPDRGRLILSRLTNYSLSVYASEEYLVREGAIETRADLAGRMLITHVEDLAYARALSYASAVGRFMSRRYECGSVVGQLEAIRSGHGVGIVHDYVALRYPELRRVLREMRFTRTYWLASHPDTHNSRQVQEVRRFISGSIREDRSLFCWQ</sequence>
<evidence type="ECO:0000313" key="8">
    <source>
        <dbReference type="Proteomes" id="UP001194539"/>
    </source>
</evidence>
<comment type="function">
    <text evidence="1">NodD regulates the expression of the nodABCFE genes which encode other nodulation proteins. NodD is also a negative regulator of its own expression. Binds flavonoids as inducers.</text>
</comment>
<dbReference type="EMBL" id="JACEGD010000008">
    <property type="protein sequence ID" value="MBH5386655.1"/>
    <property type="molecule type" value="Genomic_DNA"/>
</dbReference>
<keyword evidence="3" id="KW-0805">Transcription regulation</keyword>
<keyword evidence="8" id="KW-1185">Reference proteome</keyword>
<dbReference type="SUPFAM" id="SSF46785">
    <property type="entry name" value="Winged helix' DNA-binding domain"/>
    <property type="match status" value="1"/>
</dbReference>
<reference evidence="7 8" key="1">
    <citation type="submission" date="2020-07" db="EMBL/GenBank/DDBJ databases">
        <title>Bradyrhizobium diversity isolated from nodules of indigenous legumes of Western Australia.</title>
        <authorList>
            <person name="Klepa M.S."/>
        </authorList>
    </citation>
    <scope>NUCLEOTIDE SEQUENCE [LARGE SCALE GENOMIC DNA]</scope>
    <source>
        <strain evidence="7 8">CNPSo 4019</strain>
    </source>
</reference>
<evidence type="ECO:0000256" key="4">
    <source>
        <dbReference type="ARBA" id="ARBA00023125"/>
    </source>
</evidence>
<keyword evidence="4" id="KW-0238">DNA-binding</keyword>
<evidence type="ECO:0000256" key="2">
    <source>
        <dbReference type="ARBA" id="ARBA00009437"/>
    </source>
</evidence>
<keyword evidence="5" id="KW-0804">Transcription</keyword>
<gene>
    <name evidence="7" type="ORF">H1B27_10205</name>
</gene>
<evidence type="ECO:0000256" key="3">
    <source>
        <dbReference type="ARBA" id="ARBA00023015"/>
    </source>
</evidence>
<dbReference type="Gene3D" id="1.10.10.10">
    <property type="entry name" value="Winged helix-like DNA-binding domain superfamily/Winged helix DNA-binding domain"/>
    <property type="match status" value="1"/>
</dbReference>
<comment type="caution">
    <text evidence="7">The sequence shown here is derived from an EMBL/GenBank/DDBJ whole genome shotgun (WGS) entry which is preliminary data.</text>
</comment>
<dbReference type="CDD" id="cd05466">
    <property type="entry name" value="PBP2_LTTR_substrate"/>
    <property type="match status" value="1"/>
</dbReference>
<evidence type="ECO:0000259" key="6">
    <source>
        <dbReference type="PROSITE" id="PS50931"/>
    </source>
</evidence>
<dbReference type="Proteomes" id="UP001194539">
    <property type="component" value="Unassembled WGS sequence"/>
</dbReference>
<feature type="domain" description="HTH lysR-type" evidence="6">
    <location>
        <begin position="1"/>
        <end position="58"/>
    </location>
</feature>
<dbReference type="InterPro" id="IPR036390">
    <property type="entry name" value="WH_DNA-bd_sf"/>
</dbReference>
<dbReference type="PANTHER" id="PTHR30579:SF3">
    <property type="entry name" value="TRANSCRIPTIONAL REGULATORY PROTEIN"/>
    <property type="match status" value="1"/>
</dbReference>
<comment type="similarity">
    <text evidence="2">Belongs to the LysR transcriptional regulatory family.</text>
</comment>
<dbReference type="PANTHER" id="PTHR30579">
    <property type="entry name" value="TRANSCRIPTIONAL REGULATOR"/>
    <property type="match status" value="1"/>
</dbReference>
<proteinExistence type="inferred from homology"/>
<dbReference type="InterPro" id="IPR036388">
    <property type="entry name" value="WH-like_DNA-bd_sf"/>
</dbReference>
<dbReference type="InterPro" id="IPR000847">
    <property type="entry name" value="LysR_HTH_N"/>
</dbReference>
<evidence type="ECO:0000313" key="7">
    <source>
        <dbReference type="EMBL" id="MBH5386655.1"/>
    </source>
</evidence>
<accession>A0ABS0P0L6</accession>
<organism evidence="7 8">
    <name type="scientific">Bradyrhizobium diversitatis</name>
    <dbReference type="NCBI Taxonomy" id="2755406"/>
    <lineage>
        <taxon>Bacteria</taxon>
        <taxon>Pseudomonadati</taxon>
        <taxon>Pseudomonadota</taxon>
        <taxon>Alphaproteobacteria</taxon>
        <taxon>Hyphomicrobiales</taxon>
        <taxon>Nitrobacteraceae</taxon>
        <taxon>Bradyrhizobium</taxon>
    </lineage>
</organism>
<dbReference type="InterPro" id="IPR050176">
    <property type="entry name" value="LTTR"/>
</dbReference>
<evidence type="ECO:0000256" key="1">
    <source>
        <dbReference type="ARBA" id="ARBA00003502"/>
    </source>
</evidence>
<dbReference type="RefSeq" id="WP_197965978.1">
    <property type="nucleotide sequence ID" value="NZ_JACEGD010000008.1"/>
</dbReference>
<dbReference type="Pfam" id="PF03466">
    <property type="entry name" value="LysR_substrate"/>
    <property type="match status" value="1"/>
</dbReference>
<evidence type="ECO:0000256" key="5">
    <source>
        <dbReference type="ARBA" id="ARBA00023163"/>
    </source>
</evidence>
<protein>
    <submittedName>
        <fullName evidence="7">LysR family transcriptional regulator</fullName>
    </submittedName>
</protein>
<dbReference type="SUPFAM" id="SSF53850">
    <property type="entry name" value="Periplasmic binding protein-like II"/>
    <property type="match status" value="1"/>
</dbReference>
<name>A0ABS0P0L6_9BRAD</name>
<dbReference type="PROSITE" id="PS50931">
    <property type="entry name" value="HTH_LYSR"/>
    <property type="match status" value="1"/>
</dbReference>
<dbReference type="Gene3D" id="3.40.190.290">
    <property type="match status" value="1"/>
</dbReference>
<dbReference type="InterPro" id="IPR005119">
    <property type="entry name" value="LysR_subst-bd"/>
</dbReference>
<dbReference type="Pfam" id="PF00126">
    <property type="entry name" value="HTH_1"/>
    <property type="match status" value="1"/>
</dbReference>